<dbReference type="PROSITE" id="PS51736">
    <property type="entry name" value="RECOMBINASES_3"/>
    <property type="match status" value="1"/>
</dbReference>
<evidence type="ECO:0000313" key="3">
    <source>
        <dbReference type="Proteomes" id="UP000183569"/>
    </source>
</evidence>
<dbReference type="GO" id="GO:0003677">
    <property type="term" value="F:DNA binding"/>
    <property type="evidence" value="ECO:0007669"/>
    <property type="project" value="InterPro"/>
</dbReference>
<reference evidence="2 3" key="1">
    <citation type="submission" date="2016-10" db="EMBL/GenBank/DDBJ databases">
        <authorList>
            <person name="Varghese N."/>
            <person name="Submissions S."/>
        </authorList>
    </citation>
    <scope>NUCLEOTIDE SEQUENCE [LARGE SCALE GENOMIC DNA]</scope>
    <source>
        <strain evidence="2 3">CGMCC 1.12102</strain>
    </source>
</reference>
<organism evidence="2 3">
    <name type="scientific">Kosakonia sacchari</name>
    <dbReference type="NCBI Taxonomy" id="1158459"/>
    <lineage>
        <taxon>Bacteria</taxon>
        <taxon>Pseudomonadati</taxon>
        <taxon>Pseudomonadota</taxon>
        <taxon>Gammaproteobacteria</taxon>
        <taxon>Enterobacterales</taxon>
        <taxon>Enterobacteriaceae</taxon>
        <taxon>Kosakonia</taxon>
    </lineage>
</organism>
<protein>
    <submittedName>
        <fullName evidence="2">Resolvase, N terminal domain</fullName>
    </submittedName>
</protein>
<sequence>MPKASGSSVDRPWLDLLRIKIEEDDATLVKKLDRLGRDTDDLIQLIKEFDAQGVADQFIDDGTSTDGDWEKWWSLFCRL</sequence>
<dbReference type="EMBL" id="FMUI01000015">
    <property type="protein sequence ID" value="SCX60742.1"/>
    <property type="molecule type" value="Genomic_DNA"/>
</dbReference>
<name>A0A1G4Z501_9ENTR</name>
<dbReference type="Proteomes" id="UP000183569">
    <property type="component" value="Unassembled WGS sequence"/>
</dbReference>
<evidence type="ECO:0000259" key="1">
    <source>
        <dbReference type="PROSITE" id="PS51736"/>
    </source>
</evidence>
<dbReference type="Gene3D" id="3.40.50.1390">
    <property type="entry name" value="Resolvase, N-terminal catalytic domain"/>
    <property type="match status" value="1"/>
</dbReference>
<dbReference type="InterPro" id="IPR006119">
    <property type="entry name" value="Resolv_N"/>
</dbReference>
<dbReference type="SUPFAM" id="SSF53041">
    <property type="entry name" value="Resolvase-like"/>
    <property type="match status" value="1"/>
</dbReference>
<dbReference type="Pfam" id="PF00239">
    <property type="entry name" value="Resolvase"/>
    <property type="match status" value="1"/>
</dbReference>
<dbReference type="AlphaFoldDB" id="A0A1G4Z501"/>
<comment type="caution">
    <text evidence="2">The sequence shown here is derived from an EMBL/GenBank/DDBJ whole genome shotgun (WGS) entry which is preliminary data.</text>
</comment>
<evidence type="ECO:0000313" key="2">
    <source>
        <dbReference type="EMBL" id="SCX60742.1"/>
    </source>
</evidence>
<gene>
    <name evidence="2" type="ORF">SAMN02927897_04028</name>
</gene>
<proteinExistence type="predicted"/>
<dbReference type="InterPro" id="IPR036162">
    <property type="entry name" value="Resolvase-like_N_sf"/>
</dbReference>
<accession>A0A1G4Z501</accession>
<feature type="domain" description="Resolvase/invertase-type recombinase catalytic" evidence="1">
    <location>
        <begin position="1"/>
        <end position="79"/>
    </location>
</feature>
<dbReference type="GO" id="GO:0000150">
    <property type="term" value="F:DNA strand exchange activity"/>
    <property type="evidence" value="ECO:0007669"/>
    <property type="project" value="InterPro"/>
</dbReference>